<evidence type="ECO:0000256" key="1">
    <source>
        <dbReference type="SAM" id="MobiDB-lite"/>
    </source>
</evidence>
<feature type="compositionally biased region" description="Basic and acidic residues" evidence="1">
    <location>
        <begin position="73"/>
        <end position="83"/>
    </location>
</feature>
<name>A0ABD0LXM1_9CAEN</name>
<evidence type="ECO:0000313" key="3">
    <source>
        <dbReference type="Proteomes" id="UP001519460"/>
    </source>
</evidence>
<sequence>MTRTGPKTKVSPRLTSYAGFLPPGVPLFAVLLQLCTSSHRTATPRMLCNTGGAVCLINELCSTELPTFAESTQHGKPEVKNNRQELSSSVRSTIPRANAVTSVRKAWCGFSKL</sequence>
<dbReference type="AlphaFoldDB" id="A0ABD0LXM1"/>
<comment type="caution">
    <text evidence="2">The sequence shown here is derived from an EMBL/GenBank/DDBJ whole genome shotgun (WGS) entry which is preliminary data.</text>
</comment>
<feature type="region of interest" description="Disordered" evidence="1">
    <location>
        <begin position="71"/>
        <end position="91"/>
    </location>
</feature>
<proteinExistence type="predicted"/>
<evidence type="ECO:0008006" key="4">
    <source>
        <dbReference type="Google" id="ProtNLM"/>
    </source>
</evidence>
<keyword evidence="3" id="KW-1185">Reference proteome</keyword>
<reference evidence="2 3" key="1">
    <citation type="journal article" date="2023" name="Sci. Data">
        <title>Genome assembly of the Korean intertidal mud-creeper Batillaria attramentaria.</title>
        <authorList>
            <person name="Patra A.K."/>
            <person name="Ho P.T."/>
            <person name="Jun S."/>
            <person name="Lee S.J."/>
            <person name="Kim Y."/>
            <person name="Won Y.J."/>
        </authorList>
    </citation>
    <scope>NUCLEOTIDE SEQUENCE [LARGE SCALE GENOMIC DNA]</scope>
    <source>
        <strain evidence="2">Wonlab-2016</strain>
    </source>
</reference>
<organism evidence="2 3">
    <name type="scientific">Batillaria attramentaria</name>
    <dbReference type="NCBI Taxonomy" id="370345"/>
    <lineage>
        <taxon>Eukaryota</taxon>
        <taxon>Metazoa</taxon>
        <taxon>Spiralia</taxon>
        <taxon>Lophotrochozoa</taxon>
        <taxon>Mollusca</taxon>
        <taxon>Gastropoda</taxon>
        <taxon>Caenogastropoda</taxon>
        <taxon>Sorbeoconcha</taxon>
        <taxon>Cerithioidea</taxon>
        <taxon>Batillariidae</taxon>
        <taxon>Batillaria</taxon>
    </lineage>
</organism>
<protein>
    <recommendedName>
        <fullName evidence="4">Secreted protein</fullName>
    </recommendedName>
</protein>
<gene>
    <name evidence="2" type="ORF">BaRGS_00005033</name>
</gene>
<dbReference type="Proteomes" id="UP001519460">
    <property type="component" value="Unassembled WGS sequence"/>
</dbReference>
<dbReference type="EMBL" id="JACVVK020000018">
    <property type="protein sequence ID" value="KAK7503910.1"/>
    <property type="molecule type" value="Genomic_DNA"/>
</dbReference>
<evidence type="ECO:0000313" key="2">
    <source>
        <dbReference type="EMBL" id="KAK7503910.1"/>
    </source>
</evidence>
<accession>A0ABD0LXM1</accession>